<comment type="similarity">
    <text evidence="2 7">Belongs to the flavodoxin family.</text>
</comment>
<reference evidence="9 10" key="1">
    <citation type="submission" date="2014-07" db="EMBL/GenBank/DDBJ databases">
        <title>Draft genome of Clostridium celerecrescens 152B isolated from sediments associated with methane hydrate from Krishna Godavari basin.</title>
        <authorList>
            <person name="Honkalas V.S."/>
            <person name="Dabir A.P."/>
            <person name="Arora P."/>
            <person name="Dhakephalkar P.K."/>
        </authorList>
    </citation>
    <scope>NUCLEOTIDE SEQUENCE [LARGE SCALE GENOMIC DNA]</scope>
    <source>
        <strain evidence="9 10">152B</strain>
    </source>
</reference>
<dbReference type="SUPFAM" id="SSF52218">
    <property type="entry name" value="Flavoproteins"/>
    <property type="match status" value="1"/>
</dbReference>
<dbReference type="AlphaFoldDB" id="A0A084JRL9"/>
<keyword evidence="4 7" id="KW-0285">Flavoprotein</keyword>
<dbReference type="InterPro" id="IPR029039">
    <property type="entry name" value="Flavoprotein-like_sf"/>
</dbReference>
<evidence type="ECO:0000256" key="7">
    <source>
        <dbReference type="RuleBase" id="RU367037"/>
    </source>
</evidence>
<keyword evidence="3 7" id="KW-0813">Transport</keyword>
<protein>
    <recommendedName>
        <fullName evidence="7">Flavodoxin</fullName>
    </recommendedName>
</protein>
<evidence type="ECO:0000256" key="4">
    <source>
        <dbReference type="ARBA" id="ARBA00022630"/>
    </source>
</evidence>
<proteinExistence type="inferred from homology"/>
<dbReference type="InterPro" id="IPR001226">
    <property type="entry name" value="Flavodoxin_CS"/>
</dbReference>
<dbReference type="Pfam" id="PF00258">
    <property type="entry name" value="Flavodoxin_1"/>
    <property type="match status" value="1"/>
</dbReference>
<dbReference type="InterPro" id="IPR051285">
    <property type="entry name" value="NADH_oxidoreductase_modular"/>
</dbReference>
<dbReference type="PANTHER" id="PTHR32145:SF11">
    <property type="entry name" value="DIFLAVIN FLAVOPROTEIN A 2-RELATED"/>
    <property type="match status" value="1"/>
</dbReference>
<dbReference type="Proteomes" id="UP000028525">
    <property type="component" value="Unassembled WGS sequence"/>
</dbReference>
<evidence type="ECO:0000256" key="3">
    <source>
        <dbReference type="ARBA" id="ARBA00022448"/>
    </source>
</evidence>
<sequence>MSKIAVVYWSGTGNTEAMAKAVLKGAKEKDADVVMLTPSEFEASMIDSLDAIAFGCPAMGAEVLEESEFEPMFSSCLSRLSGKKVALFGSYGWGDGEWMRSWEKTCEDAGVELSFESVICNEEPDGEAVAACNALGAALAE</sequence>
<keyword evidence="6 7" id="KW-0249">Electron transport</keyword>
<comment type="cofactor">
    <cofactor evidence="1 7">
        <name>FMN</name>
        <dbReference type="ChEBI" id="CHEBI:58210"/>
    </cofactor>
</comment>
<dbReference type="InterPro" id="IPR008254">
    <property type="entry name" value="Flavodoxin/NO_synth"/>
</dbReference>
<evidence type="ECO:0000259" key="8">
    <source>
        <dbReference type="PROSITE" id="PS50902"/>
    </source>
</evidence>
<keyword evidence="10" id="KW-1185">Reference proteome</keyword>
<evidence type="ECO:0000256" key="2">
    <source>
        <dbReference type="ARBA" id="ARBA00005267"/>
    </source>
</evidence>
<accession>A0A084JRL9</accession>
<dbReference type="GO" id="GO:0016651">
    <property type="term" value="F:oxidoreductase activity, acting on NAD(P)H"/>
    <property type="evidence" value="ECO:0007669"/>
    <property type="project" value="UniProtKB-ARBA"/>
</dbReference>
<dbReference type="OrthoDB" id="9790745at2"/>
<comment type="caution">
    <text evidence="9">The sequence shown here is derived from an EMBL/GenBank/DDBJ whole genome shotgun (WGS) entry which is preliminary data.</text>
</comment>
<dbReference type="PROSITE" id="PS50902">
    <property type="entry name" value="FLAVODOXIN_LIKE"/>
    <property type="match status" value="1"/>
</dbReference>
<dbReference type="PROSITE" id="PS00201">
    <property type="entry name" value="FLAVODOXIN"/>
    <property type="match status" value="1"/>
</dbReference>
<gene>
    <name evidence="9" type="ORF">IO98_02715</name>
</gene>
<evidence type="ECO:0000313" key="10">
    <source>
        <dbReference type="Proteomes" id="UP000028525"/>
    </source>
</evidence>
<keyword evidence="5 7" id="KW-0288">FMN</keyword>
<dbReference type="GO" id="GO:0009055">
    <property type="term" value="F:electron transfer activity"/>
    <property type="evidence" value="ECO:0007669"/>
    <property type="project" value="UniProtKB-UniRule"/>
</dbReference>
<dbReference type="NCBIfam" id="TIGR01753">
    <property type="entry name" value="flav_short"/>
    <property type="match status" value="1"/>
</dbReference>
<feature type="domain" description="Flavodoxin-like" evidence="8">
    <location>
        <begin position="4"/>
        <end position="140"/>
    </location>
</feature>
<dbReference type="PANTHER" id="PTHR32145">
    <property type="entry name" value="DIFLAVIN FLAVOPROTEIN A 2-RELATED"/>
    <property type="match status" value="1"/>
</dbReference>
<dbReference type="GO" id="GO:0010181">
    <property type="term" value="F:FMN binding"/>
    <property type="evidence" value="ECO:0007669"/>
    <property type="project" value="UniProtKB-UniRule"/>
</dbReference>
<dbReference type="EMBL" id="JPME01000003">
    <property type="protein sequence ID" value="KEZ91603.1"/>
    <property type="molecule type" value="Genomic_DNA"/>
</dbReference>
<evidence type="ECO:0000256" key="6">
    <source>
        <dbReference type="ARBA" id="ARBA00022982"/>
    </source>
</evidence>
<dbReference type="STRING" id="29354.IO98_02715"/>
<evidence type="ECO:0000256" key="1">
    <source>
        <dbReference type="ARBA" id="ARBA00001917"/>
    </source>
</evidence>
<organism evidence="9 10">
    <name type="scientific">Lacrimispora celerecrescens</name>
    <dbReference type="NCBI Taxonomy" id="29354"/>
    <lineage>
        <taxon>Bacteria</taxon>
        <taxon>Bacillati</taxon>
        <taxon>Bacillota</taxon>
        <taxon>Clostridia</taxon>
        <taxon>Lachnospirales</taxon>
        <taxon>Lachnospiraceae</taxon>
        <taxon>Lacrimispora</taxon>
    </lineage>
</organism>
<comment type="function">
    <text evidence="7">Low-potential electron donor to a number of redox enzymes.</text>
</comment>
<dbReference type="InterPro" id="IPR010087">
    <property type="entry name" value="Flav_short"/>
</dbReference>
<evidence type="ECO:0000313" key="9">
    <source>
        <dbReference type="EMBL" id="KEZ91603.1"/>
    </source>
</evidence>
<dbReference type="Gene3D" id="3.40.50.360">
    <property type="match status" value="1"/>
</dbReference>
<dbReference type="RefSeq" id="WP_038277629.1">
    <property type="nucleotide sequence ID" value="NZ_JPME01000003.1"/>
</dbReference>
<name>A0A084JRL9_9FIRM</name>
<evidence type="ECO:0000256" key="5">
    <source>
        <dbReference type="ARBA" id="ARBA00022643"/>
    </source>
</evidence>